<proteinExistence type="inferred from homology"/>
<dbReference type="Pfam" id="PF01652">
    <property type="entry name" value="IF4E"/>
    <property type="match status" value="1"/>
</dbReference>
<dbReference type="RefSeq" id="XP_068346304.1">
    <property type="nucleotide sequence ID" value="XM_068496353.1"/>
</dbReference>
<accession>A0A1J4J4U7</accession>
<dbReference type="GO" id="GO:0000340">
    <property type="term" value="F:RNA 7-methylguanosine cap binding"/>
    <property type="evidence" value="ECO:0007669"/>
    <property type="project" value="TreeGrafter"/>
</dbReference>
<dbReference type="SUPFAM" id="SSF55418">
    <property type="entry name" value="eIF4e-like"/>
    <property type="match status" value="1"/>
</dbReference>
<name>A0A1J4J4U7_9EUKA</name>
<dbReference type="GeneID" id="94831057"/>
<dbReference type="InterPro" id="IPR001040">
    <property type="entry name" value="TIF_eIF_4E"/>
</dbReference>
<feature type="compositionally biased region" description="Low complexity" evidence="2">
    <location>
        <begin position="197"/>
        <end position="207"/>
    </location>
</feature>
<comment type="similarity">
    <text evidence="1">Belongs to the eukaryotic initiation factor 4E family.</text>
</comment>
<keyword evidence="1" id="KW-0694">RNA-binding</keyword>
<evidence type="ECO:0000256" key="2">
    <source>
        <dbReference type="SAM" id="MobiDB-lite"/>
    </source>
</evidence>
<dbReference type="AlphaFoldDB" id="A0A1J4J4U7"/>
<dbReference type="EMBL" id="MLAK01001426">
    <property type="protein sequence ID" value="OHS93167.1"/>
    <property type="molecule type" value="Genomic_DNA"/>
</dbReference>
<gene>
    <name evidence="3" type="primary">NCBP</name>
    <name evidence="3" type="ORF">TRFO_11978</name>
</gene>
<dbReference type="GO" id="GO:0016281">
    <property type="term" value="C:eukaryotic translation initiation factor 4F complex"/>
    <property type="evidence" value="ECO:0007669"/>
    <property type="project" value="TreeGrafter"/>
</dbReference>
<keyword evidence="4" id="KW-1185">Reference proteome</keyword>
<dbReference type="PANTHER" id="PTHR11960">
    <property type="entry name" value="EUKARYOTIC TRANSLATION INITIATION FACTOR 4E RELATED"/>
    <property type="match status" value="1"/>
</dbReference>
<evidence type="ECO:0000313" key="4">
    <source>
        <dbReference type="Proteomes" id="UP000179807"/>
    </source>
</evidence>
<reference evidence="3" key="1">
    <citation type="submission" date="2016-10" db="EMBL/GenBank/DDBJ databases">
        <authorList>
            <person name="Benchimol M."/>
            <person name="Almeida L.G."/>
            <person name="Vasconcelos A.T."/>
            <person name="Perreira-Neves A."/>
            <person name="Rosa I.A."/>
            <person name="Tasca T."/>
            <person name="Bogo M.R."/>
            <person name="de Souza W."/>
        </authorList>
    </citation>
    <scope>NUCLEOTIDE SEQUENCE [LARGE SCALE GENOMIC DNA]</scope>
    <source>
        <strain evidence="3">K</strain>
    </source>
</reference>
<dbReference type="InterPro" id="IPR023398">
    <property type="entry name" value="TIF_eIF4e-like"/>
</dbReference>
<evidence type="ECO:0000256" key="1">
    <source>
        <dbReference type="RuleBase" id="RU004374"/>
    </source>
</evidence>
<comment type="caution">
    <text evidence="3">The sequence shown here is derived from an EMBL/GenBank/DDBJ whole genome shotgun (WGS) entry which is preliminary data.</text>
</comment>
<evidence type="ECO:0000313" key="3">
    <source>
        <dbReference type="EMBL" id="OHS93167.1"/>
    </source>
</evidence>
<keyword evidence="1 3" id="KW-0396">Initiation factor</keyword>
<dbReference type="GO" id="GO:0003743">
    <property type="term" value="F:translation initiation factor activity"/>
    <property type="evidence" value="ECO:0007669"/>
    <property type="project" value="UniProtKB-KW"/>
</dbReference>
<organism evidence="3 4">
    <name type="scientific">Tritrichomonas foetus</name>
    <dbReference type="NCBI Taxonomy" id="1144522"/>
    <lineage>
        <taxon>Eukaryota</taxon>
        <taxon>Metamonada</taxon>
        <taxon>Parabasalia</taxon>
        <taxon>Tritrichomonadida</taxon>
        <taxon>Tritrichomonadidae</taxon>
        <taxon>Tritrichomonas</taxon>
    </lineage>
</organism>
<sequence>MESHPLNSPWTLYYQKQNLGDAKNEDYASSIHKIGKFDSVEDFWSYYSHLKRPNEINENIEFHIFRNDIRGMWEDEENRSGGKWILFLKKEFSPQLWEKSVLSLIGELIHEDVLGAVIAIREDTDILSFWTRHGRNQGDQSLIVVADSISKALDLPISTQLKFKQHLDTSNRDQQRRLFTYTVGQHANNQRSKRGKQSQNKQQKSKT</sequence>
<dbReference type="Gene3D" id="3.30.760.10">
    <property type="entry name" value="RNA Cap, Translation Initiation Factor Eif4e"/>
    <property type="match status" value="1"/>
</dbReference>
<keyword evidence="1" id="KW-0648">Protein biosynthesis</keyword>
<dbReference type="VEuPathDB" id="TrichDB:TRFO_11978"/>
<feature type="region of interest" description="Disordered" evidence="2">
    <location>
        <begin position="184"/>
        <end position="207"/>
    </location>
</feature>
<dbReference type="OrthoDB" id="590761at2759"/>
<dbReference type="PANTHER" id="PTHR11960:SF18">
    <property type="entry name" value="EUKARYOTIC TRANSLATION INITIATION FACTOR 4E HOMOLOGOUS PROTEIN, ISOFORM B"/>
    <property type="match status" value="1"/>
</dbReference>
<protein>
    <submittedName>
        <fullName evidence="3">Eukaryotic translation initiation factor NCBP</fullName>
    </submittedName>
</protein>
<dbReference type="Proteomes" id="UP000179807">
    <property type="component" value="Unassembled WGS sequence"/>
</dbReference>